<name>A0A6H9Z6N6_9ACTN</name>
<comment type="caution">
    <text evidence="1">The sequence shown here is derived from an EMBL/GenBank/DDBJ whole genome shotgun (WGS) entry which is preliminary data.</text>
</comment>
<organism evidence="1 2">
    <name type="scientific">Actinomadura rudentiformis</name>
    <dbReference type="NCBI Taxonomy" id="359158"/>
    <lineage>
        <taxon>Bacteria</taxon>
        <taxon>Bacillati</taxon>
        <taxon>Actinomycetota</taxon>
        <taxon>Actinomycetes</taxon>
        <taxon>Streptosporangiales</taxon>
        <taxon>Thermomonosporaceae</taxon>
        <taxon>Actinomadura</taxon>
    </lineage>
</organism>
<accession>A0A6H9Z6N6</accession>
<evidence type="ECO:0000313" key="2">
    <source>
        <dbReference type="Proteomes" id="UP000468735"/>
    </source>
</evidence>
<gene>
    <name evidence="1" type="ORF">F8566_05930</name>
</gene>
<proteinExistence type="predicted"/>
<reference evidence="1 2" key="1">
    <citation type="submission" date="2019-09" db="EMBL/GenBank/DDBJ databases">
        <title>Actinomadura physcomitrii sp. nov., a novel actinomycete isolated from moss [Physcomitrium sphaericum (Ludw) Fuernr].</title>
        <authorList>
            <person name="Zhuang X."/>
            <person name="Liu C."/>
        </authorList>
    </citation>
    <scope>NUCLEOTIDE SEQUENCE [LARGE SCALE GENOMIC DNA]</scope>
    <source>
        <strain evidence="1 2">HMC1</strain>
    </source>
</reference>
<dbReference type="EMBL" id="WBMT01000002">
    <property type="protein sequence ID" value="KAB2351749.1"/>
    <property type="molecule type" value="Genomic_DNA"/>
</dbReference>
<dbReference type="Proteomes" id="UP000468735">
    <property type="component" value="Unassembled WGS sequence"/>
</dbReference>
<dbReference type="AlphaFoldDB" id="A0A6H9Z6N6"/>
<sequence length="361" mass="37763">MQADTPGYLATRYDHDRAGPVPAQLTDGKHPVLRVTEGFLRRTGNVGRCIASPAAFGLSAAAIGDGPARVTLRLSLDRHTPTYWDRYVHEDVPRSGAERPRLVVVCAQREVRGALLLAPRPVGQGRAIGELGVTLAPDELPAGGLALFELWGAHEWRSASGAAVAAASALAPQATTGMVVNTISVGSAAAPPVAWSAGDTLDARTSERLGLVSTGGLNAQMLTEQGSTFLSAGMLVVNPCAGASARLTFGFVRGTPPVLRGAKGGPRWRRHMDRARRKARVIAQRGLEAAASPGPHVLDWLQVQAVGLGDGAVTTLPVSHRPEGGFTVVVPAQAQPILLTISQQEAPKSATHVKLIDHTPI</sequence>
<dbReference type="RefSeq" id="WP_151558800.1">
    <property type="nucleotide sequence ID" value="NZ_WBMT01000002.1"/>
</dbReference>
<evidence type="ECO:0000313" key="1">
    <source>
        <dbReference type="EMBL" id="KAB2351749.1"/>
    </source>
</evidence>
<keyword evidence="2" id="KW-1185">Reference proteome</keyword>
<protein>
    <submittedName>
        <fullName evidence="1">Uncharacterized protein</fullName>
    </submittedName>
</protein>